<reference evidence="3" key="2">
    <citation type="journal article" date="2008" name="Nucleic Acids Res.">
        <title>The rice annotation project database (RAP-DB): 2008 update.</title>
        <authorList>
            <consortium name="The rice annotation project (RAP)"/>
        </authorList>
    </citation>
    <scope>GENOME REANNOTATION</scope>
    <source>
        <strain evidence="3">cv. Nipponbare</strain>
    </source>
</reference>
<name>Q75GP9_ORYSJ</name>
<protein>
    <submittedName>
        <fullName evidence="2">Uncharacterized protein</fullName>
    </submittedName>
</protein>
<sequence>MTAGRCGAERRHGRQARAGVEGADGGGDQAVGHHDASTWMLFHLLDSQLATAPRAAATEGVDLQLLLTEGLAPMLRSPSFQAAAALRQPPPPVSTSVCSSPRALRPLLPLGPPAPTGVAAIPGRRRP</sequence>
<feature type="region of interest" description="Disordered" evidence="1">
    <location>
        <begin position="104"/>
        <end position="127"/>
    </location>
</feature>
<organism evidence="2 3">
    <name type="scientific">Oryza sativa subsp. japonica</name>
    <name type="common">Rice</name>
    <dbReference type="NCBI Taxonomy" id="39947"/>
    <lineage>
        <taxon>Eukaryota</taxon>
        <taxon>Viridiplantae</taxon>
        <taxon>Streptophyta</taxon>
        <taxon>Embryophyta</taxon>
        <taxon>Tracheophyta</taxon>
        <taxon>Spermatophyta</taxon>
        <taxon>Magnoliopsida</taxon>
        <taxon>Liliopsida</taxon>
        <taxon>Poales</taxon>
        <taxon>Poaceae</taxon>
        <taxon>BOP clade</taxon>
        <taxon>Oryzoideae</taxon>
        <taxon>Oryzeae</taxon>
        <taxon>Oryzinae</taxon>
        <taxon>Oryza</taxon>
        <taxon>Oryza sativa</taxon>
    </lineage>
</organism>
<dbReference type="AlphaFoldDB" id="Q75GP9"/>
<evidence type="ECO:0000313" key="3">
    <source>
        <dbReference type="Proteomes" id="UP000000763"/>
    </source>
</evidence>
<proteinExistence type="predicted"/>
<gene>
    <name evidence="2" type="primary">OSJNBb0065L20.14</name>
</gene>
<dbReference type="Proteomes" id="UP000000763">
    <property type="component" value="Chromosome 3"/>
</dbReference>
<accession>Q75GP9</accession>
<evidence type="ECO:0000256" key="1">
    <source>
        <dbReference type="SAM" id="MobiDB-lite"/>
    </source>
</evidence>
<evidence type="ECO:0000313" key="2">
    <source>
        <dbReference type="EMBL" id="AAS07107.1"/>
    </source>
</evidence>
<feature type="region of interest" description="Disordered" evidence="1">
    <location>
        <begin position="1"/>
        <end position="31"/>
    </location>
</feature>
<reference evidence="3" key="1">
    <citation type="journal article" date="2005" name="Nature">
        <title>The map-based sequence of the rice genome.</title>
        <authorList>
            <consortium name="International rice genome sequencing project (IRGSP)"/>
            <person name="Matsumoto T."/>
            <person name="Wu J."/>
            <person name="Kanamori H."/>
            <person name="Katayose Y."/>
            <person name="Fujisawa M."/>
            <person name="Namiki N."/>
            <person name="Mizuno H."/>
            <person name="Yamamoto K."/>
            <person name="Antonio B.A."/>
            <person name="Baba T."/>
            <person name="Sakata K."/>
            <person name="Nagamura Y."/>
            <person name="Aoki H."/>
            <person name="Arikawa K."/>
            <person name="Arita K."/>
            <person name="Bito T."/>
            <person name="Chiden Y."/>
            <person name="Fujitsuka N."/>
            <person name="Fukunaka R."/>
            <person name="Hamada M."/>
            <person name="Harada C."/>
            <person name="Hayashi A."/>
            <person name="Hijishita S."/>
            <person name="Honda M."/>
            <person name="Hosokawa S."/>
            <person name="Ichikawa Y."/>
            <person name="Idonuma A."/>
            <person name="Iijima M."/>
            <person name="Ikeda M."/>
            <person name="Ikeno M."/>
            <person name="Ito K."/>
            <person name="Ito S."/>
            <person name="Ito T."/>
            <person name="Ito Y."/>
            <person name="Ito Y."/>
            <person name="Iwabuchi A."/>
            <person name="Kamiya K."/>
            <person name="Karasawa W."/>
            <person name="Kurita K."/>
            <person name="Katagiri S."/>
            <person name="Kikuta A."/>
            <person name="Kobayashi H."/>
            <person name="Kobayashi N."/>
            <person name="Machita K."/>
            <person name="Maehara T."/>
            <person name="Masukawa M."/>
            <person name="Mizubayashi T."/>
            <person name="Mukai Y."/>
            <person name="Nagasaki H."/>
            <person name="Nagata Y."/>
            <person name="Naito S."/>
            <person name="Nakashima M."/>
            <person name="Nakama Y."/>
            <person name="Nakamichi Y."/>
            <person name="Nakamura M."/>
            <person name="Meguro A."/>
            <person name="Negishi M."/>
            <person name="Ohta I."/>
            <person name="Ohta T."/>
            <person name="Okamoto M."/>
            <person name="Ono N."/>
            <person name="Saji S."/>
            <person name="Sakaguchi M."/>
            <person name="Sakai K."/>
            <person name="Shibata M."/>
            <person name="Shimokawa T."/>
            <person name="Song J."/>
            <person name="Takazaki Y."/>
            <person name="Terasawa K."/>
            <person name="Tsugane M."/>
            <person name="Tsuji K."/>
            <person name="Ueda S."/>
            <person name="Waki K."/>
            <person name="Yamagata H."/>
            <person name="Yamamoto M."/>
            <person name="Yamamoto S."/>
            <person name="Yamane H."/>
            <person name="Yoshiki S."/>
            <person name="Yoshihara R."/>
            <person name="Yukawa K."/>
            <person name="Zhong H."/>
            <person name="Yano M."/>
            <person name="Yuan Q."/>
            <person name="Ouyang S."/>
            <person name="Liu J."/>
            <person name="Jones K.M."/>
            <person name="Gansberger K."/>
            <person name="Moffat K."/>
            <person name="Hill J."/>
            <person name="Bera J."/>
            <person name="Fadrosh D."/>
            <person name="Jin S."/>
            <person name="Johri S."/>
            <person name="Kim M."/>
            <person name="Overton L."/>
            <person name="Reardon M."/>
            <person name="Tsitrin T."/>
            <person name="Vuong H."/>
            <person name="Weaver B."/>
            <person name="Ciecko A."/>
            <person name="Tallon L."/>
            <person name="Jackson J."/>
            <person name="Pai G."/>
            <person name="Aken S.V."/>
            <person name="Utterback T."/>
            <person name="Reidmuller S."/>
            <person name="Feldblyum T."/>
            <person name="Hsiao J."/>
            <person name="Zismann V."/>
            <person name="Iobst S."/>
            <person name="de Vazeille A.R."/>
            <person name="Buell C.R."/>
            <person name="Ying K."/>
            <person name="Li Y."/>
            <person name="Lu T."/>
            <person name="Huang Y."/>
            <person name="Zhao Q."/>
            <person name="Feng Q."/>
            <person name="Zhang L."/>
            <person name="Zhu J."/>
            <person name="Weng Q."/>
            <person name="Mu J."/>
            <person name="Lu Y."/>
            <person name="Fan D."/>
            <person name="Liu Y."/>
            <person name="Guan J."/>
            <person name="Zhang Y."/>
            <person name="Yu S."/>
            <person name="Liu X."/>
            <person name="Zhang Y."/>
            <person name="Hong G."/>
            <person name="Han B."/>
            <person name="Choisne N."/>
            <person name="Demange N."/>
            <person name="Orjeda G."/>
            <person name="Samain S."/>
            <person name="Cattolico L."/>
            <person name="Pelletier E."/>
            <person name="Couloux A."/>
            <person name="Segurens B."/>
            <person name="Wincker P."/>
            <person name="D'Hont A."/>
            <person name="Scarpelli C."/>
            <person name="Weissenbach J."/>
            <person name="Salanoubat M."/>
            <person name="Quetier F."/>
            <person name="Yu Y."/>
            <person name="Kim H.R."/>
            <person name="Rambo T."/>
            <person name="Currie J."/>
            <person name="Collura K."/>
            <person name="Luo M."/>
            <person name="Yang T."/>
            <person name="Ammiraju J.S.S."/>
            <person name="Engler F."/>
            <person name="Soderlund C."/>
            <person name="Wing R.A."/>
            <person name="Palmer L.E."/>
            <person name="de la Bastide M."/>
            <person name="Spiegel L."/>
            <person name="Nascimento L."/>
            <person name="Zutavern T."/>
            <person name="O'Shaughnessy A."/>
            <person name="Dike S."/>
            <person name="Dedhia N."/>
            <person name="Preston R."/>
            <person name="Balija V."/>
            <person name="McCombie W.R."/>
            <person name="Chow T."/>
            <person name="Chen H."/>
            <person name="Chung M."/>
            <person name="Chen C."/>
            <person name="Shaw J."/>
            <person name="Wu H."/>
            <person name="Hsiao K."/>
            <person name="Chao Y."/>
            <person name="Chu M."/>
            <person name="Cheng C."/>
            <person name="Hour A."/>
            <person name="Lee P."/>
            <person name="Lin S."/>
            <person name="Lin Y."/>
            <person name="Liou J."/>
            <person name="Liu S."/>
            <person name="Hsing Y."/>
            <person name="Raghuvanshi S."/>
            <person name="Mohanty A."/>
            <person name="Bharti A.K."/>
            <person name="Gaur A."/>
            <person name="Gupta V."/>
            <person name="Kumar D."/>
            <person name="Ravi V."/>
            <person name="Vij S."/>
            <person name="Kapur A."/>
            <person name="Khurana P."/>
            <person name="Khurana P."/>
            <person name="Khurana J.P."/>
            <person name="Tyagi A.K."/>
            <person name="Gaikwad K."/>
            <person name="Singh A."/>
            <person name="Dalal V."/>
            <person name="Srivastava S."/>
            <person name="Dixit A."/>
            <person name="Pal A.K."/>
            <person name="Ghazi I.A."/>
            <person name="Yadav M."/>
            <person name="Pandit A."/>
            <person name="Bhargava A."/>
            <person name="Sureshbabu K."/>
            <person name="Batra K."/>
            <person name="Sharma T.R."/>
            <person name="Mohapatra T."/>
            <person name="Singh N.K."/>
            <person name="Messing J."/>
            <person name="Nelson A.B."/>
            <person name="Fuks G."/>
            <person name="Kavchok S."/>
            <person name="Keizer G."/>
            <person name="Linton E."/>
            <person name="Llaca V."/>
            <person name="Song R."/>
            <person name="Tanyolac B."/>
            <person name="Young S."/>
            <person name="Ho-Il K."/>
            <person name="Hahn J.H."/>
            <person name="Sangsakoo G."/>
            <person name="Vanavichit A."/>
            <person name="de Mattos Luiz.A.T."/>
            <person name="Zimmer P.D."/>
            <person name="Malone G."/>
            <person name="Dellagostin O."/>
            <person name="de Oliveira A.C."/>
            <person name="Bevan M."/>
            <person name="Bancroft I."/>
            <person name="Minx P."/>
            <person name="Cordum H."/>
            <person name="Wilson R."/>
            <person name="Cheng Z."/>
            <person name="Jin W."/>
            <person name="Jiang J."/>
            <person name="Leong S.A."/>
            <person name="Iwama H."/>
            <person name="Gojobori T."/>
            <person name="Itoh T."/>
            <person name="Niimura Y."/>
            <person name="Fujii Y."/>
            <person name="Habara T."/>
            <person name="Sakai H."/>
            <person name="Sato Y."/>
            <person name="Wilson G."/>
            <person name="Kumar K."/>
            <person name="McCouch S."/>
            <person name="Juretic N."/>
            <person name="Hoen D."/>
            <person name="Wright S."/>
            <person name="Bruskiewich R."/>
            <person name="Bureau T."/>
            <person name="Miyao A."/>
            <person name="Hirochika H."/>
            <person name="Nishikawa T."/>
            <person name="Kadowaki K."/>
            <person name="Sugiura M."/>
            <person name="Burr B."/>
            <person name="Sasaki T."/>
        </authorList>
    </citation>
    <scope>NUCLEOTIDE SEQUENCE [LARGE SCALE GENOMIC DNA]</scope>
    <source>
        <strain evidence="3">cv. Nipponbare</strain>
    </source>
</reference>
<dbReference type="EMBL" id="AC139174">
    <property type="protein sequence ID" value="AAS07107.1"/>
    <property type="molecule type" value="Genomic_DNA"/>
</dbReference>